<evidence type="ECO:0000259" key="2">
    <source>
        <dbReference type="Pfam" id="PF21742"/>
    </source>
</evidence>
<dbReference type="InterPro" id="IPR049220">
    <property type="entry name" value="DUF6868"/>
</dbReference>
<reference evidence="3 4" key="1">
    <citation type="submission" date="2024-03" db="EMBL/GenBank/DDBJ databases">
        <title>Novel species of the genus Variovorax.</title>
        <authorList>
            <person name="Liu Q."/>
            <person name="Xin Y.-H."/>
        </authorList>
    </citation>
    <scope>NUCLEOTIDE SEQUENCE [LARGE SCALE GENOMIC DNA]</scope>
    <source>
        <strain evidence="3 4">KACC 18901</strain>
    </source>
</reference>
<feature type="domain" description="DUF6868" evidence="2">
    <location>
        <begin position="1"/>
        <end position="79"/>
    </location>
</feature>
<proteinExistence type="predicted"/>
<sequence length="84" mass="9831">MTLQFASDFLLWCAVLNYAVLIAWFLAFRFAHDWMRGLHGRWFRISEERFDGIHYACMAVYKLGILLFCLVPYVALRILSSHAG</sequence>
<keyword evidence="1" id="KW-0472">Membrane</keyword>
<gene>
    <name evidence="3" type="ORF">WKW79_20225</name>
</gene>
<evidence type="ECO:0000313" key="3">
    <source>
        <dbReference type="EMBL" id="MEJ8856913.1"/>
    </source>
</evidence>
<name>A0ABU8XD00_9BURK</name>
<protein>
    <submittedName>
        <fullName evidence="3">DUF6868 family protein</fullName>
    </submittedName>
</protein>
<keyword evidence="1" id="KW-1133">Transmembrane helix</keyword>
<dbReference type="RefSeq" id="WP_340336983.1">
    <property type="nucleotide sequence ID" value="NZ_JBBKZS010000008.1"/>
</dbReference>
<feature type="transmembrane region" description="Helical" evidence="1">
    <location>
        <begin position="9"/>
        <end position="32"/>
    </location>
</feature>
<dbReference type="EMBL" id="JBBKZS010000008">
    <property type="protein sequence ID" value="MEJ8856913.1"/>
    <property type="molecule type" value="Genomic_DNA"/>
</dbReference>
<dbReference type="Proteomes" id="UP001367030">
    <property type="component" value="Unassembled WGS sequence"/>
</dbReference>
<keyword evidence="1" id="KW-0812">Transmembrane</keyword>
<feature type="transmembrane region" description="Helical" evidence="1">
    <location>
        <begin position="52"/>
        <end position="76"/>
    </location>
</feature>
<comment type="caution">
    <text evidence="3">The sequence shown here is derived from an EMBL/GenBank/DDBJ whole genome shotgun (WGS) entry which is preliminary data.</text>
</comment>
<evidence type="ECO:0000256" key="1">
    <source>
        <dbReference type="SAM" id="Phobius"/>
    </source>
</evidence>
<organism evidence="3 4">
    <name type="scientific">Variovorax robiniae</name>
    <dbReference type="NCBI Taxonomy" id="1836199"/>
    <lineage>
        <taxon>Bacteria</taxon>
        <taxon>Pseudomonadati</taxon>
        <taxon>Pseudomonadota</taxon>
        <taxon>Betaproteobacteria</taxon>
        <taxon>Burkholderiales</taxon>
        <taxon>Comamonadaceae</taxon>
        <taxon>Variovorax</taxon>
    </lineage>
</organism>
<keyword evidence="4" id="KW-1185">Reference proteome</keyword>
<accession>A0ABU8XD00</accession>
<evidence type="ECO:0000313" key="4">
    <source>
        <dbReference type="Proteomes" id="UP001367030"/>
    </source>
</evidence>
<dbReference type="Pfam" id="PF21742">
    <property type="entry name" value="DUF6868"/>
    <property type="match status" value="1"/>
</dbReference>